<gene>
    <name evidence="3" type="ORF">ElP_02060</name>
</gene>
<dbReference type="Pfam" id="PF07589">
    <property type="entry name" value="PEP-CTERM"/>
    <property type="match status" value="1"/>
</dbReference>
<dbReference type="InterPro" id="IPR013424">
    <property type="entry name" value="Ice-binding_C"/>
</dbReference>
<organism evidence="3 4">
    <name type="scientific">Tautonia plasticadhaerens</name>
    <dbReference type="NCBI Taxonomy" id="2527974"/>
    <lineage>
        <taxon>Bacteria</taxon>
        <taxon>Pseudomonadati</taxon>
        <taxon>Planctomycetota</taxon>
        <taxon>Planctomycetia</taxon>
        <taxon>Isosphaerales</taxon>
        <taxon>Isosphaeraceae</taxon>
        <taxon>Tautonia</taxon>
    </lineage>
</organism>
<protein>
    <recommendedName>
        <fullName evidence="2">Ice-binding protein C-terminal domain-containing protein</fullName>
    </recommendedName>
</protein>
<proteinExistence type="predicted"/>
<evidence type="ECO:0000259" key="2">
    <source>
        <dbReference type="Pfam" id="PF07589"/>
    </source>
</evidence>
<dbReference type="Proteomes" id="UP000317835">
    <property type="component" value="Chromosome"/>
</dbReference>
<dbReference type="AlphaFoldDB" id="A0A518GUW0"/>
<evidence type="ECO:0000313" key="3">
    <source>
        <dbReference type="EMBL" id="QDV32377.1"/>
    </source>
</evidence>
<accession>A0A518GUW0</accession>
<name>A0A518GUW0_9BACT</name>
<dbReference type="NCBIfam" id="TIGR02595">
    <property type="entry name" value="PEP_CTERM"/>
    <property type="match status" value="1"/>
</dbReference>
<reference evidence="3 4" key="1">
    <citation type="submission" date="2019-02" db="EMBL/GenBank/DDBJ databases">
        <title>Deep-cultivation of Planctomycetes and their phenomic and genomic characterization uncovers novel biology.</title>
        <authorList>
            <person name="Wiegand S."/>
            <person name="Jogler M."/>
            <person name="Boedeker C."/>
            <person name="Pinto D."/>
            <person name="Vollmers J."/>
            <person name="Rivas-Marin E."/>
            <person name="Kohn T."/>
            <person name="Peeters S.H."/>
            <person name="Heuer A."/>
            <person name="Rast P."/>
            <person name="Oberbeckmann S."/>
            <person name="Bunk B."/>
            <person name="Jeske O."/>
            <person name="Meyerdierks A."/>
            <person name="Storesund J.E."/>
            <person name="Kallscheuer N."/>
            <person name="Luecker S."/>
            <person name="Lage O.M."/>
            <person name="Pohl T."/>
            <person name="Merkel B.J."/>
            <person name="Hornburger P."/>
            <person name="Mueller R.-W."/>
            <person name="Bruemmer F."/>
            <person name="Labrenz M."/>
            <person name="Spormann A.M."/>
            <person name="Op den Camp H."/>
            <person name="Overmann J."/>
            <person name="Amann R."/>
            <person name="Jetten M.S.M."/>
            <person name="Mascher T."/>
            <person name="Medema M.H."/>
            <person name="Devos D.P."/>
            <person name="Kaster A.-K."/>
            <person name="Ovreas L."/>
            <person name="Rohde M."/>
            <person name="Galperin M.Y."/>
            <person name="Jogler C."/>
        </authorList>
    </citation>
    <scope>NUCLEOTIDE SEQUENCE [LARGE SCALE GENOMIC DNA]</scope>
    <source>
        <strain evidence="3 4">ElP</strain>
    </source>
</reference>
<dbReference type="EMBL" id="CP036426">
    <property type="protein sequence ID" value="QDV32377.1"/>
    <property type="molecule type" value="Genomic_DNA"/>
</dbReference>
<feature type="domain" description="Ice-binding protein C-terminal" evidence="2">
    <location>
        <begin position="364"/>
        <end position="388"/>
    </location>
</feature>
<feature type="signal peptide" evidence="1">
    <location>
        <begin position="1"/>
        <end position="21"/>
    </location>
</feature>
<feature type="chain" id="PRO_5021835869" description="Ice-binding protein C-terminal domain-containing protein" evidence="1">
    <location>
        <begin position="22"/>
        <end position="392"/>
    </location>
</feature>
<evidence type="ECO:0000313" key="4">
    <source>
        <dbReference type="Proteomes" id="UP000317835"/>
    </source>
</evidence>
<keyword evidence="4" id="KW-1185">Reference proteome</keyword>
<evidence type="ECO:0000256" key="1">
    <source>
        <dbReference type="SAM" id="SignalP"/>
    </source>
</evidence>
<sequence length="392" mass="41606" precursor="true">MALAAAALLATSIGHAVPSTASEIPARYHFTGLGSLEGVRLNNLGQVLGSSPVNKHTSIWGSFAALYSGYGPDAGSVRAVLGPRSAHSRGIDFNDRGEVLAWESDGSRTGNWSGRPVLWDGSAARPVYDPDDGVLFIPNRLNNQGMVTGYASELGAYGPATWVDGRLERLAEPFQGGESYAITANDRGQVLGLAWPEYDRSLPTPEPHPVIWEGGQPRLLESWLGGYNGFADMNDAGQIVGSRYDPDRGYQGFLYQDGETIDLGLPEWVHSNPVAINGEGDVIGSAQGPDGNTVWYLASEGSVIPLEDLLPPELGWTVVELLDLNDSGQILGVGHAGWGPQTSFILTPPGMDAPAAVSTVDQVVPEPTTLAMLGLIGATGLARRAVRRRWGR</sequence>
<dbReference type="KEGG" id="tpla:ElP_02060"/>
<keyword evidence="1" id="KW-0732">Signal</keyword>